<dbReference type="InterPro" id="IPR050621">
    <property type="entry name" value="Tudor_domain_containing"/>
</dbReference>
<protein>
    <submittedName>
        <fullName evidence="2">Tudor domain</fullName>
    </submittedName>
</protein>
<accession>A0A5E4LY37</accession>
<evidence type="ECO:0000313" key="2">
    <source>
        <dbReference type="EMBL" id="VVC24545.1"/>
    </source>
</evidence>
<dbReference type="Proteomes" id="UP000325440">
    <property type="component" value="Unassembled WGS sequence"/>
</dbReference>
<gene>
    <name evidence="2" type="ORF">CINCED_3A019121</name>
</gene>
<dbReference type="EMBL" id="CABPRJ010000003">
    <property type="protein sequence ID" value="VVC24545.1"/>
    <property type="molecule type" value="Genomic_DNA"/>
</dbReference>
<dbReference type="Pfam" id="PF00567">
    <property type="entry name" value="TUDOR"/>
    <property type="match status" value="7"/>
</dbReference>
<feature type="domain" description="Tudor" evidence="1">
    <location>
        <begin position="853"/>
        <end position="910"/>
    </location>
</feature>
<organism evidence="2 3">
    <name type="scientific">Cinara cedri</name>
    <dbReference type="NCBI Taxonomy" id="506608"/>
    <lineage>
        <taxon>Eukaryota</taxon>
        <taxon>Metazoa</taxon>
        <taxon>Ecdysozoa</taxon>
        <taxon>Arthropoda</taxon>
        <taxon>Hexapoda</taxon>
        <taxon>Insecta</taxon>
        <taxon>Pterygota</taxon>
        <taxon>Neoptera</taxon>
        <taxon>Paraneoptera</taxon>
        <taxon>Hemiptera</taxon>
        <taxon>Sternorrhyncha</taxon>
        <taxon>Aphidomorpha</taxon>
        <taxon>Aphidoidea</taxon>
        <taxon>Aphididae</taxon>
        <taxon>Lachninae</taxon>
        <taxon>Cinara</taxon>
    </lineage>
</organism>
<dbReference type="Gene3D" id="2.30.30.140">
    <property type="match status" value="3"/>
</dbReference>
<dbReference type="SMART" id="SM00333">
    <property type="entry name" value="TUDOR"/>
    <property type="match status" value="6"/>
</dbReference>
<name>A0A5E4LY37_9HEMI</name>
<sequence>MVDIDDGTREKESDRLPVLLFSFLVEYENIEKNVHVTLPVTLLLALLSLPLLTGASGSVSASDVFTYLRCPFSCSLPCSLPRKWAECKLELSFQLTQLNDKMEKSLVPVVCNELYVTHAEYQGCFIKIWANSYSKKKGNLERDLQDYTSYSKEFTKLDLYGNTMYLYIWKKDSLIRVYRCQVIASDLSTKTHTIVLIDYGQKLVVPFVDVRELAKNVDHSLAIGLSQRVTVITFLLSGYLSKQAKSNQGLIQILCNKYYKYRRDFEVGGMTFVTLFDVNKKILDIGVINAIDVGSMMSIAKSMPSIISSNNTLDIIQSCPIPSKAQQLCSFLKSQNLVYADYTDVMVTEFAVDDNIILLTIRTIDSDDELLNRMLSTLDRQNLKLAPVIEAYTSCLIIFNNKLVRVIILEVKINKLYVDLVDYGIKKYIPRTSSVFEIPPNLKLIEIRSLNVILDKPINVTVDKTLFIQKYFKMLPLKIDSTFGLYKVKLFKKTDGNFINVCDTLSIINDDHDSLTSKSPEPFSITEINEDSKSIDKSIEIVLIDLNDNIETSINYEDSTTMDKSIKTSFKDLKEDKDISIKTSINNLKNFPILTLNREILEGNLELVGSLIEYKSPFNFRIKKYNPNFLLFMDQILSDLDSRYILTKSDVVKNMYAIFKNQSDVIYRTQIVDIDSDIEKISLQLVDEGNKIIHDNFNNIVLYNFIESDCCLPGQLVLDCSLNDMWFPVLDIDISTLLKPYFIKGKLYNIQIVETDEYNVNLVHMVENDTNIDISNSILNSGIGQRLCAAMKTDENPYEESLLKGQSFLSYVYHYHFKLYIQPEPNVVNELEAEILEYLKESTVHNSEPLNVNSLLDSYCLVTGNNGQWYRSKVKNINENTVIVEMFDIGLLTEVSLEQIRPISDKLMKIPQLGLHCSLEANHLDVKITEKTLYKITVKSINDNGTLNVSIKEHRAAPLSSPIIRGIEKICFVHVEGDLTYMHRYQDKFKIEKMSEILSKLSVKIVCSNSLVLGKVYMFESHGKYYRCVVKSTNSKTIVVHCIDYGFEKQINKKKLQYLEDTKIALLPALVIVVKTFPMAFNMSNTTFLANLHLDNDGTLNALPNKTSSLLNSQNELIKSLENGCLVKITHVYSDDGCWIVPHLFFDKLKTISRELVKMQAKIIPVETEIGSLCAALHSITKHWHRALILDKDEEDNNILSIDSGERFKALKTTRLVGEIQKIPNCAMRCKIVSNVDVKSLLNKEVKCKLISYTQPLLEVELLTDHMDIVEIIPTQPVVECVVTISSFESFEEFWIKKCNDNPLNSIADELDDFTQQLSIGTLVAAITDIGDGIWYECEVLSPIYSHLDSSPCAIVRIVNNGNICQTKKIKVLPYYLSSRKSYRCHLGKNVEDYSDIMTSVNLVSIRKTMMKLHWTMKTTSKNEPYVVTLTYNNLDCIDLLRKNINDFEISNNIKSSEINSNVHGMDNIEHTEESISKNLSNGILMENSSKKDIIFPDVEIVTIKQVDTIQYFYAHSKSLSDLYEEKINYNLEICIIELPLKHSMVGTIVVTSSKSLNCWCRAKIDKIYSDGRVAHCYLVDYGFYENCYEFYKPTDFLCSCPPIVRRCSLYAPSLISKSNEVWFSNIDEMFKDILTIDNIQFDMIIKKDGDPCLVTLLLDDSDVYKMLHPIHVQVTYINSFVDFKIKALSPHQKAVTEFMDDNNIKFKNKKPSMEMVKTPITDRIYLARINSNFKRVKFDSIDGIKYVVVDIDDTLDHLSVDNLYELPQNLRQLPVFTMSCSLILNNPDEYSLTKFCTLAYSKVTFLMCIITESSGGRYPNHVKLYLDNKDVLDILKI</sequence>
<dbReference type="PROSITE" id="PS50304">
    <property type="entry name" value="TUDOR"/>
    <property type="match status" value="1"/>
</dbReference>
<evidence type="ECO:0000259" key="1">
    <source>
        <dbReference type="PROSITE" id="PS50304"/>
    </source>
</evidence>
<dbReference type="PANTHER" id="PTHR22948:SF29">
    <property type="entry name" value="FI02030P-RELATED"/>
    <property type="match status" value="1"/>
</dbReference>
<proteinExistence type="predicted"/>
<dbReference type="InterPro" id="IPR002999">
    <property type="entry name" value="Tudor"/>
</dbReference>
<dbReference type="CDD" id="cd20379">
    <property type="entry name" value="Tudor_dTUD-like"/>
    <property type="match status" value="2"/>
</dbReference>
<dbReference type="SUPFAM" id="SSF63748">
    <property type="entry name" value="Tudor/PWWP/MBT"/>
    <property type="match status" value="5"/>
</dbReference>
<evidence type="ECO:0000313" key="3">
    <source>
        <dbReference type="Proteomes" id="UP000325440"/>
    </source>
</evidence>
<reference evidence="2 3" key="1">
    <citation type="submission" date="2019-08" db="EMBL/GenBank/DDBJ databases">
        <authorList>
            <person name="Alioto T."/>
            <person name="Alioto T."/>
            <person name="Gomez Garrido J."/>
        </authorList>
    </citation>
    <scope>NUCLEOTIDE SEQUENCE [LARGE SCALE GENOMIC DNA]</scope>
</reference>
<keyword evidence="3" id="KW-1185">Reference proteome</keyword>
<dbReference type="OrthoDB" id="9989103at2759"/>
<dbReference type="PANTHER" id="PTHR22948">
    <property type="entry name" value="TUDOR DOMAIN CONTAINING PROTEIN"/>
    <property type="match status" value="1"/>
</dbReference>